<name>A0A2W5B4R2_9CORY</name>
<feature type="signal peptide" evidence="2">
    <location>
        <begin position="1"/>
        <end position="30"/>
    </location>
</feature>
<dbReference type="Pfam" id="PF09449">
    <property type="entry name" value="DUF2020"/>
    <property type="match status" value="1"/>
</dbReference>
<feature type="chain" id="PRO_5039565029" evidence="2">
    <location>
        <begin position="31"/>
        <end position="210"/>
    </location>
</feature>
<organism evidence="4 5">
    <name type="scientific">Corynebacterium urealyticum</name>
    <dbReference type="NCBI Taxonomy" id="43771"/>
    <lineage>
        <taxon>Bacteria</taxon>
        <taxon>Bacillati</taxon>
        <taxon>Actinomycetota</taxon>
        <taxon>Actinomycetes</taxon>
        <taxon>Mycobacteriales</taxon>
        <taxon>Corynebacteriaceae</taxon>
        <taxon>Corynebacterium</taxon>
    </lineage>
</organism>
<dbReference type="AlphaFoldDB" id="A0A2W5B4R2"/>
<evidence type="ECO:0000259" key="3">
    <source>
        <dbReference type="Pfam" id="PF09449"/>
    </source>
</evidence>
<reference evidence="4 5" key="1">
    <citation type="submission" date="2017-11" db="EMBL/GenBank/DDBJ databases">
        <title>Infants hospitalized years apart are colonized by the same room-sourced microbial strains.</title>
        <authorList>
            <person name="Brooks B."/>
            <person name="Olm M.R."/>
            <person name="Firek B.A."/>
            <person name="Baker R."/>
            <person name="Thomas B.C."/>
            <person name="Morowitz M.J."/>
            <person name="Banfield J.F."/>
        </authorList>
    </citation>
    <scope>NUCLEOTIDE SEQUENCE [LARGE SCALE GENOMIC DNA]</scope>
    <source>
        <strain evidence="4">S2_012_000_R3_87</strain>
    </source>
</reference>
<accession>A0A2W5B4R2</accession>
<protein>
    <submittedName>
        <fullName evidence="4">DUF2020 domain-containing protein</fullName>
    </submittedName>
</protein>
<dbReference type="InterPro" id="IPR016123">
    <property type="entry name" value="Mog1/PsbP_a/b/a-sand"/>
</dbReference>
<dbReference type="PROSITE" id="PS51257">
    <property type="entry name" value="PROKAR_LIPOPROTEIN"/>
    <property type="match status" value="1"/>
</dbReference>
<proteinExistence type="predicted"/>
<dbReference type="Proteomes" id="UP000249451">
    <property type="component" value="Unassembled WGS sequence"/>
</dbReference>
<dbReference type="EMBL" id="QFNY01000109">
    <property type="protein sequence ID" value="PZP00813.1"/>
    <property type="molecule type" value="Genomic_DNA"/>
</dbReference>
<dbReference type="SUPFAM" id="SSF55724">
    <property type="entry name" value="Mog1p/PsbP-like"/>
    <property type="match status" value="1"/>
</dbReference>
<feature type="region of interest" description="Disordered" evidence="1">
    <location>
        <begin position="36"/>
        <end position="83"/>
    </location>
</feature>
<keyword evidence="2" id="KW-0732">Signal</keyword>
<evidence type="ECO:0000256" key="2">
    <source>
        <dbReference type="SAM" id="SignalP"/>
    </source>
</evidence>
<evidence type="ECO:0000313" key="4">
    <source>
        <dbReference type="EMBL" id="PZP00813.1"/>
    </source>
</evidence>
<feature type="domain" description="DUF2020" evidence="3">
    <location>
        <begin position="67"/>
        <end position="210"/>
    </location>
</feature>
<evidence type="ECO:0000313" key="5">
    <source>
        <dbReference type="Proteomes" id="UP000249451"/>
    </source>
</evidence>
<dbReference type="InterPro" id="IPR018567">
    <property type="entry name" value="DUF2020"/>
</dbReference>
<gene>
    <name evidence="4" type="ORF">DI609_05630</name>
</gene>
<sequence length="210" mass="22281">MALSTFRFSPARPVARASAAVLLIGSLAMAGCSAIDGDKPEHSTEAQQSKDGLLPGEPVQGVKGTELPVDTLPAPVGQGDSETRCPYLDGEWLQTTTGQRWTATGLDGRFDPPACVFWSYEDVPQAQVMVRHMTTNKDAVAVVDHAAPVDSTLKALKPEGWSGGRSGGKDGEGAVYAVWKDQTAVVVFTAQEQSLKAEQIATETIKNLKL</sequence>
<evidence type="ECO:0000256" key="1">
    <source>
        <dbReference type="SAM" id="MobiDB-lite"/>
    </source>
</evidence>
<comment type="caution">
    <text evidence="4">The sequence shown here is derived from an EMBL/GenBank/DDBJ whole genome shotgun (WGS) entry which is preliminary data.</text>
</comment>
<dbReference type="Gene3D" id="3.40.1000.10">
    <property type="entry name" value="Mog1/PsbP, alpha/beta/alpha sandwich"/>
    <property type="match status" value="1"/>
</dbReference>